<keyword evidence="11 29" id="KW-0808">Transferase</keyword>
<dbReference type="GO" id="GO:0005524">
    <property type="term" value="F:ATP binding"/>
    <property type="evidence" value="ECO:0007669"/>
    <property type="project" value="UniProtKB-KW"/>
</dbReference>
<proteinExistence type="inferred from homology"/>
<dbReference type="InterPro" id="IPR001342">
    <property type="entry name" value="HDH_cat"/>
</dbReference>
<dbReference type="CDD" id="cd04922">
    <property type="entry name" value="ACT_AKi-HSDH-ThrA_2"/>
    <property type="match status" value="1"/>
</dbReference>
<comment type="catalytic activity">
    <reaction evidence="25">
        <text>L-aspartate + ATP = 4-phospho-L-aspartate + ADP</text>
        <dbReference type="Rhea" id="RHEA:23776"/>
        <dbReference type="ChEBI" id="CHEBI:29991"/>
        <dbReference type="ChEBI" id="CHEBI:30616"/>
        <dbReference type="ChEBI" id="CHEBI:57535"/>
        <dbReference type="ChEBI" id="CHEBI:456216"/>
        <dbReference type="EC" id="2.7.2.4"/>
    </reaction>
    <physiologicalReaction direction="left-to-right" evidence="25">
        <dbReference type="Rhea" id="RHEA:23777"/>
    </physiologicalReaction>
</comment>
<evidence type="ECO:0000256" key="5">
    <source>
        <dbReference type="ARBA" id="ARBA00005062"/>
    </source>
</evidence>
<dbReference type="InterPro" id="IPR018042">
    <property type="entry name" value="Aspartate_kinase_CS"/>
</dbReference>
<keyword evidence="20" id="KW-0915">Sodium</keyword>
<dbReference type="InterPro" id="IPR001341">
    <property type="entry name" value="Asp_kinase"/>
</dbReference>
<evidence type="ECO:0000256" key="17">
    <source>
        <dbReference type="ARBA" id="ARBA00022857"/>
    </source>
</evidence>
<evidence type="ECO:0000256" key="12">
    <source>
        <dbReference type="ARBA" id="ARBA00022697"/>
    </source>
</evidence>
<reference evidence="29" key="1">
    <citation type="submission" date="2022-10" db="EMBL/GenBank/DDBJ databases">
        <title>Two novel species of Flavobacterium.</title>
        <authorList>
            <person name="Liu Q."/>
            <person name="Xin Y.-H."/>
        </authorList>
    </citation>
    <scope>NUCLEOTIDE SEQUENCE</scope>
    <source>
        <strain evidence="29">LS1R49</strain>
    </source>
</reference>
<comment type="cofactor">
    <cofactor evidence="1">
        <name>a metal cation</name>
        <dbReference type="ChEBI" id="CHEBI:25213"/>
    </cofactor>
</comment>
<evidence type="ECO:0000256" key="26">
    <source>
        <dbReference type="ARBA" id="ARBA00048841"/>
    </source>
</evidence>
<dbReference type="FunFam" id="3.30.360.10:FF:000006">
    <property type="entry name" value="Bifunctional aspartokinase/homoserine dehydrogenase"/>
    <property type="match status" value="1"/>
</dbReference>
<dbReference type="Proteomes" id="UP001151079">
    <property type="component" value="Unassembled WGS sequence"/>
</dbReference>
<organism evidence="29 30">
    <name type="scientific">Flavobacterium shii</name>
    <dbReference type="NCBI Taxonomy" id="2987687"/>
    <lineage>
        <taxon>Bacteria</taxon>
        <taxon>Pseudomonadati</taxon>
        <taxon>Bacteroidota</taxon>
        <taxon>Flavobacteriia</taxon>
        <taxon>Flavobacteriales</taxon>
        <taxon>Flavobacteriaceae</taxon>
        <taxon>Flavobacterium</taxon>
    </lineage>
</organism>
<dbReference type="FunFam" id="3.30.2130.10:FF:000001">
    <property type="entry name" value="Bifunctional aspartokinase/homoserine dehydrogenase"/>
    <property type="match status" value="1"/>
</dbReference>
<dbReference type="EC" id="2.7.2.4" evidence="29"/>
<evidence type="ECO:0000256" key="15">
    <source>
        <dbReference type="ARBA" id="ARBA00022777"/>
    </source>
</evidence>
<keyword evidence="21" id="KW-0457">Lysine biosynthesis</keyword>
<evidence type="ECO:0000256" key="23">
    <source>
        <dbReference type="ARBA" id="ARBA00023268"/>
    </source>
</evidence>
<dbReference type="RefSeq" id="WP_264204986.1">
    <property type="nucleotide sequence ID" value="NZ_JAOZEW010000003.1"/>
</dbReference>
<evidence type="ECO:0000256" key="2">
    <source>
        <dbReference type="ARBA" id="ARBA00004766"/>
    </source>
</evidence>
<comment type="catalytic activity">
    <reaction evidence="27">
        <text>L-homoserine + NAD(+) = L-aspartate 4-semialdehyde + NADH + H(+)</text>
        <dbReference type="Rhea" id="RHEA:15757"/>
        <dbReference type="ChEBI" id="CHEBI:15378"/>
        <dbReference type="ChEBI" id="CHEBI:57476"/>
        <dbReference type="ChEBI" id="CHEBI:57540"/>
        <dbReference type="ChEBI" id="CHEBI:57945"/>
        <dbReference type="ChEBI" id="CHEBI:537519"/>
        <dbReference type="EC" id="1.1.1.3"/>
    </reaction>
    <physiologicalReaction direction="right-to-left" evidence="27">
        <dbReference type="Rhea" id="RHEA:15759"/>
    </physiologicalReaction>
</comment>
<accession>A0A9X2ZCH5</accession>
<comment type="catalytic activity">
    <reaction evidence="26">
        <text>L-homoserine + NADP(+) = L-aspartate 4-semialdehyde + NADPH + H(+)</text>
        <dbReference type="Rhea" id="RHEA:15761"/>
        <dbReference type="ChEBI" id="CHEBI:15378"/>
        <dbReference type="ChEBI" id="CHEBI:57476"/>
        <dbReference type="ChEBI" id="CHEBI:57783"/>
        <dbReference type="ChEBI" id="CHEBI:58349"/>
        <dbReference type="ChEBI" id="CHEBI:537519"/>
        <dbReference type="EC" id="1.1.1.3"/>
    </reaction>
    <physiologicalReaction direction="right-to-left" evidence="26">
        <dbReference type="Rhea" id="RHEA:15763"/>
    </physiologicalReaction>
</comment>
<comment type="pathway">
    <text evidence="3">Amino-acid biosynthesis; L-methionine biosynthesis via de novo pathway; L-homoserine from L-aspartate: step 1/3.</text>
</comment>
<comment type="similarity">
    <text evidence="7">In the C-terminal section; belongs to the homoserine dehydrogenase family.</text>
</comment>
<evidence type="ECO:0000256" key="20">
    <source>
        <dbReference type="ARBA" id="ARBA00023053"/>
    </source>
</evidence>
<dbReference type="AlphaFoldDB" id="A0A9X2ZCH5"/>
<evidence type="ECO:0000256" key="7">
    <source>
        <dbReference type="ARBA" id="ARBA00007952"/>
    </source>
</evidence>
<dbReference type="InterPro" id="IPR036393">
    <property type="entry name" value="AceGlu_kinase-like_sf"/>
</dbReference>
<keyword evidence="19" id="KW-0520">NAD</keyword>
<evidence type="ECO:0000256" key="25">
    <source>
        <dbReference type="ARBA" id="ARBA00048561"/>
    </source>
</evidence>
<evidence type="ECO:0000256" key="22">
    <source>
        <dbReference type="ARBA" id="ARBA00023167"/>
    </source>
</evidence>
<evidence type="ECO:0000256" key="6">
    <source>
        <dbReference type="ARBA" id="ARBA00005139"/>
    </source>
</evidence>
<keyword evidence="18 29" id="KW-0560">Oxidoreductase</keyword>
<dbReference type="PROSITE" id="PS01042">
    <property type="entry name" value="HOMOSER_DHGENASE"/>
    <property type="match status" value="1"/>
</dbReference>
<dbReference type="InterPro" id="IPR036291">
    <property type="entry name" value="NAD(P)-bd_dom_sf"/>
</dbReference>
<evidence type="ECO:0000256" key="1">
    <source>
        <dbReference type="ARBA" id="ARBA00001920"/>
    </source>
</evidence>
<comment type="caution">
    <text evidence="29">The sequence shown here is derived from an EMBL/GenBank/DDBJ whole genome shotgun (WGS) entry which is preliminary data.</text>
</comment>
<evidence type="ECO:0000256" key="21">
    <source>
        <dbReference type="ARBA" id="ARBA00023154"/>
    </source>
</evidence>
<dbReference type="CDD" id="cd04243">
    <property type="entry name" value="AAK_AK-HSDH-like"/>
    <property type="match status" value="1"/>
</dbReference>
<keyword evidence="23" id="KW-0511">Multifunctional enzyme</keyword>
<keyword evidence="30" id="KW-1185">Reference proteome</keyword>
<dbReference type="Gene3D" id="1.20.120.1320">
    <property type="entry name" value="Aspartokinase, catalytic domain"/>
    <property type="match status" value="1"/>
</dbReference>
<dbReference type="InterPro" id="IPR001048">
    <property type="entry name" value="Asp/Glu/Uridylate_kinase"/>
</dbReference>
<keyword evidence="16" id="KW-0067">ATP-binding</keyword>
<dbReference type="PROSITE" id="PS00324">
    <property type="entry name" value="ASPARTOKINASE"/>
    <property type="match status" value="1"/>
</dbReference>
<dbReference type="GO" id="GO:0004072">
    <property type="term" value="F:aspartate kinase activity"/>
    <property type="evidence" value="ECO:0007669"/>
    <property type="project" value="UniProtKB-EC"/>
</dbReference>
<comment type="pathway">
    <text evidence="6">Amino-acid biosynthesis; L-threonine biosynthesis; L-threonine from L-aspartate: step 1/5.</text>
</comment>
<evidence type="ECO:0000256" key="11">
    <source>
        <dbReference type="ARBA" id="ARBA00022679"/>
    </source>
</evidence>
<keyword evidence="12" id="KW-0791">Threonine biosynthesis</keyword>
<evidence type="ECO:0000313" key="29">
    <source>
        <dbReference type="EMBL" id="MCV9926805.1"/>
    </source>
</evidence>
<evidence type="ECO:0000256" key="16">
    <source>
        <dbReference type="ARBA" id="ARBA00022840"/>
    </source>
</evidence>
<comment type="subunit">
    <text evidence="9">Homotetramer.</text>
</comment>
<dbReference type="InterPro" id="IPR005106">
    <property type="entry name" value="Asp/hSer_DH_NAD-bd"/>
</dbReference>
<comment type="similarity">
    <text evidence="8">In the N-terminal section; belongs to the aspartokinase family.</text>
</comment>
<feature type="domain" description="ACT" evidence="28">
    <location>
        <begin position="400"/>
        <end position="478"/>
    </location>
</feature>
<comment type="pathway">
    <text evidence="2">Amino-acid biosynthesis; L-lysine biosynthesis via DAP pathway; (S)-tetrahydrodipicolinate from L-aspartate: step 1/4.</text>
</comment>
<evidence type="ECO:0000256" key="24">
    <source>
        <dbReference type="ARBA" id="ARBA00044938"/>
    </source>
</evidence>
<dbReference type="InterPro" id="IPR011147">
    <property type="entry name" value="Bifunc_Aspkin/hSer_DH"/>
</dbReference>
<dbReference type="NCBIfam" id="TIGR00657">
    <property type="entry name" value="asp_kinases"/>
    <property type="match status" value="1"/>
</dbReference>
<dbReference type="Gene3D" id="3.30.360.10">
    <property type="entry name" value="Dihydrodipicolinate Reductase, domain 2"/>
    <property type="match status" value="1"/>
</dbReference>
<evidence type="ECO:0000256" key="10">
    <source>
        <dbReference type="ARBA" id="ARBA00022605"/>
    </source>
</evidence>
<evidence type="ECO:0000256" key="27">
    <source>
        <dbReference type="ARBA" id="ARBA00049031"/>
    </source>
</evidence>
<dbReference type="SUPFAM" id="SSF51735">
    <property type="entry name" value="NAD(P)-binding Rossmann-fold domains"/>
    <property type="match status" value="1"/>
</dbReference>
<comment type="pathway">
    <text evidence="5">Amino-acid biosynthesis; L-methionine biosynthesis via de novo pathway; L-homoserine from L-aspartate: step 3/3.</text>
</comment>
<dbReference type="GO" id="GO:0009089">
    <property type="term" value="P:lysine biosynthetic process via diaminopimelate"/>
    <property type="evidence" value="ECO:0007669"/>
    <property type="project" value="UniProtKB-ARBA"/>
</dbReference>
<dbReference type="GO" id="GO:0050661">
    <property type="term" value="F:NADP binding"/>
    <property type="evidence" value="ECO:0007669"/>
    <property type="project" value="InterPro"/>
</dbReference>
<evidence type="ECO:0000256" key="19">
    <source>
        <dbReference type="ARBA" id="ARBA00023027"/>
    </source>
</evidence>
<dbReference type="GO" id="GO:0004412">
    <property type="term" value="F:homoserine dehydrogenase activity"/>
    <property type="evidence" value="ECO:0007669"/>
    <property type="project" value="UniProtKB-EC"/>
</dbReference>
<comment type="function">
    <text evidence="24">Bifunctional aspartate kinase and homoserine dehydrogenase that catalyzes the first and the third steps toward the synthesis of lysine, methionine and threonine from aspartate.</text>
</comment>
<dbReference type="CDD" id="cd04921">
    <property type="entry name" value="ACT_AKi-HSDH-ThrA-like_1"/>
    <property type="match status" value="1"/>
</dbReference>
<keyword evidence="10" id="KW-0028">Amino-acid biosynthesis</keyword>
<evidence type="ECO:0000256" key="18">
    <source>
        <dbReference type="ARBA" id="ARBA00023002"/>
    </source>
</evidence>
<evidence type="ECO:0000256" key="14">
    <source>
        <dbReference type="ARBA" id="ARBA00022741"/>
    </source>
</evidence>
<dbReference type="InterPro" id="IPR054352">
    <property type="entry name" value="ACT_Aspartokinase"/>
</dbReference>
<evidence type="ECO:0000256" key="8">
    <source>
        <dbReference type="ARBA" id="ARBA00010046"/>
    </source>
</evidence>
<dbReference type="GO" id="GO:0009090">
    <property type="term" value="P:homoserine biosynthetic process"/>
    <property type="evidence" value="ECO:0007669"/>
    <property type="project" value="UniProtKB-ARBA"/>
</dbReference>
<dbReference type="SUPFAM" id="SSF53633">
    <property type="entry name" value="Carbamate kinase-like"/>
    <property type="match status" value="1"/>
</dbReference>
<dbReference type="NCBIfam" id="NF006959">
    <property type="entry name" value="PRK09436.1"/>
    <property type="match status" value="1"/>
</dbReference>
<dbReference type="SUPFAM" id="SSF55347">
    <property type="entry name" value="Glyceraldehyde-3-phosphate dehydrogenase-like, C-terminal domain"/>
    <property type="match status" value="1"/>
</dbReference>
<evidence type="ECO:0000259" key="28">
    <source>
        <dbReference type="PROSITE" id="PS51671"/>
    </source>
</evidence>
<evidence type="ECO:0000313" key="30">
    <source>
        <dbReference type="Proteomes" id="UP001151079"/>
    </source>
</evidence>
<evidence type="ECO:0000256" key="3">
    <source>
        <dbReference type="ARBA" id="ARBA00004986"/>
    </source>
</evidence>
<dbReference type="GO" id="GO:0009086">
    <property type="term" value="P:methionine biosynthetic process"/>
    <property type="evidence" value="ECO:0007669"/>
    <property type="project" value="UniProtKB-KW"/>
</dbReference>
<keyword evidence="22" id="KW-0486">Methionine biosynthesis</keyword>
<dbReference type="Pfam" id="PF03447">
    <property type="entry name" value="NAD_binding_3"/>
    <property type="match status" value="1"/>
</dbReference>
<dbReference type="Pfam" id="PF00696">
    <property type="entry name" value="AA_kinase"/>
    <property type="match status" value="1"/>
</dbReference>
<gene>
    <name evidence="29" type="primary">thrA</name>
    <name evidence="29" type="ORF">OIU83_04050</name>
</gene>
<dbReference type="Pfam" id="PF00742">
    <property type="entry name" value="Homoserine_dh"/>
    <property type="match status" value="1"/>
</dbReference>
<dbReference type="Gene3D" id="3.30.2130.10">
    <property type="entry name" value="VC0802-like"/>
    <property type="match status" value="1"/>
</dbReference>
<dbReference type="EC" id="1.1.1.3" evidence="29"/>
<name>A0A9X2ZCH5_9FLAO</name>
<dbReference type="PANTHER" id="PTHR43070:SF5">
    <property type="entry name" value="HOMOSERINE DEHYDROGENASE"/>
    <property type="match status" value="1"/>
</dbReference>
<dbReference type="GO" id="GO:0046872">
    <property type="term" value="F:metal ion binding"/>
    <property type="evidence" value="ECO:0007669"/>
    <property type="project" value="UniProtKB-KW"/>
</dbReference>
<sequence length="815" mass="89749">MRILKFGGTSVANAENIKRVLEIVNQKSKQDQLVVVVSALSKVTDLLQAAAAKAASNDESFKDIVAEIEKKHLDTLKALIPVSEQSSLLSHVKRIINHLETLLDGCFLLGELSNRTSDTILSFGELLSSYIIAEALKQTNKNSGYKDSRELIKTNNQFGKAAVNFEVTNQLIRDYFATNESQVVIMPGFIASSLDGIITTLGRGGSDYTAAILAGALDAKELEIWTDVNGMYTANPKIVKQAQPIASISYQEAMELSHFGAKVLYPPTIQPVLRKNIPIVIKNTFEPESEGTYISNKVITHTSPVKGISHIDNISLLTLEGPGMIGVAGSSKRLFEVLSNENINVIFITQASSEHSICIGILNADAENAEQAINQAFEVEITQNKVDPCIVEKNLCIIALVGENMKNHQGLSGRMFSTLGKNNVNIRAIAQGASERNISVVINERDVKKALNTLHENFFEENTKQLNLFVMGVGNVGEKFIEQIHNQRKFLKENLKINVRVIALSNSRKMIFDEDGISLKEWQSNLENGETASKDLFIERAKELNLRNSIFVDITANASVSETYENFLKQSIAVVTCNKIACSSEYDNYKKLKSLSRQYNAPFLFETNVGAGLPIIDTVKNLIASGDKVHKIQAVLSGSLNFIFNNFNKDNSFHDVVKEAGVQGFTEPDPKIDLSGIDVARKILILIRESGYEMDIDAIANESFMPAESLATTTNEAFFESLKKHSAHFEAIYDEALSKDSRLKYVAQFENGKASVGLQFIPKDHPFYNLEGKDNIVLFYTDRYVDQPLLIKGAGAGAAVTASGIFADVIRIGNN</sequence>
<evidence type="ECO:0000256" key="4">
    <source>
        <dbReference type="ARBA" id="ARBA00005056"/>
    </source>
</evidence>
<dbReference type="PANTHER" id="PTHR43070">
    <property type="match status" value="1"/>
</dbReference>
<dbReference type="InterPro" id="IPR019811">
    <property type="entry name" value="HDH_CS"/>
</dbReference>
<keyword evidence="14" id="KW-0547">Nucleotide-binding</keyword>
<dbReference type="SUPFAM" id="SSF55021">
    <property type="entry name" value="ACT-like"/>
    <property type="match status" value="2"/>
</dbReference>
<keyword evidence="15 29" id="KW-0418">Kinase</keyword>
<evidence type="ECO:0000256" key="13">
    <source>
        <dbReference type="ARBA" id="ARBA00022723"/>
    </source>
</evidence>
<dbReference type="EMBL" id="JAOZEW010000003">
    <property type="protein sequence ID" value="MCV9926805.1"/>
    <property type="molecule type" value="Genomic_DNA"/>
</dbReference>
<protein>
    <submittedName>
        <fullName evidence="29">Bifunctional aspartate kinase/homoserine dehydrogenase I</fullName>
        <ecNumber evidence="29">1.1.1.3</ecNumber>
        <ecNumber evidence="29">2.7.2.4</ecNumber>
    </submittedName>
</protein>
<dbReference type="PROSITE" id="PS51671">
    <property type="entry name" value="ACT"/>
    <property type="match status" value="1"/>
</dbReference>
<dbReference type="InterPro" id="IPR049638">
    <property type="entry name" value="AK-HD"/>
</dbReference>
<dbReference type="Gene3D" id="3.40.50.720">
    <property type="entry name" value="NAD(P)-binding Rossmann-like Domain"/>
    <property type="match status" value="1"/>
</dbReference>
<dbReference type="PIRSF" id="PIRSF000727">
    <property type="entry name" value="ThrA"/>
    <property type="match status" value="1"/>
</dbReference>
<comment type="pathway">
    <text evidence="4">Amino-acid biosynthesis; L-threonine biosynthesis; L-threonine from L-aspartate: step 3/5.</text>
</comment>
<dbReference type="InterPro" id="IPR002912">
    <property type="entry name" value="ACT_dom"/>
</dbReference>
<evidence type="ECO:0000256" key="9">
    <source>
        <dbReference type="ARBA" id="ARBA00011881"/>
    </source>
</evidence>
<dbReference type="Gene3D" id="3.40.1160.10">
    <property type="entry name" value="Acetylglutamate kinase-like"/>
    <property type="match status" value="1"/>
</dbReference>
<dbReference type="GO" id="GO:0009088">
    <property type="term" value="P:threonine biosynthetic process"/>
    <property type="evidence" value="ECO:0007669"/>
    <property type="project" value="UniProtKB-KW"/>
</dbReference>
<dbReference type="Pfam" id="PF22468">
    <property type="entry name" value="ACT_9"/>
    <property type="match status" value="2"/>
</dbReference>
<dbReference type="InterPro" id="IPR042199">
    <property type="entry name" value="AsparK_Bifunc_asparK/hSer_DH"/>
</dbReference>
<keyword evidence="17" id="KW-0521">NADP</keyword>
<keyword evidence="13" id="KW-0479">Metal-binding</keyword>
<dbReference type="InterPro" id="IPR045865">
    <property type="entry name" value="ACT-like_dom_sf"/>
</dbReference>